<sequence length="75" mass="8562">MTSDPKALYFCEKLAQLPSEHHQIFLSEFANELEDVINANIKEIPEGLFGQPQEIQMSFFAQAYRNSSNPELPAF</sequence>
<protein>
    <submittedName>
        <fullName evidence="1">Uncharacterized protein</fullName>
    </submittedName>
</protein>
<accession>A0A8H3L4V0</accession>
<reference evidence="1" key="1">
    <citation type="submission" date="2019-10" db="EMBL/GenBank/DDBJ databases">
        <title>Conservation and host-specific expression of non-tandemly repeated heterogenous ribosome RNA gene in arbuscular mycorrhizal fungi.</title>
        <authorList>
            <person name="Maeda T."/>
            <person name="Kobayashi Y."/>
            <person name="Nakagawa T."/>
            <person name="Ezawa T."/>
            <person name="Yamaguchi K."/>
            <person name="Bino T."/>
            <person name="Nishimoto Y."/>
            <person name="Shigenobu S."/>
            <person name="Kawaguchi M."/>
        </authorList>
    </citation>
    <scope>NUCLEOTIDE SEQUENCE</scope>
    <source>
        <strain evidence="1">HR1</strain>
    </source>
</reference>
<comment type="caution">
    <text evidence="1">The sequence shown here is derived from an EMBL/GenBank/DDBJ whole genome shotgun (WGS) entry which is preliminary data.</text>
</comment>
<evidence type="ECO:0000313" key="1">
    <source>
        <dbReference type="EMBL" id="GES79275.1"/>
    </source>
</evidence>
<dbReference type="EMBL" id="BLAL01000043">
    <property type="protein sequence ID" value="GES79275.1"/>
    <property type="molecule type" value="Genomic_DNA"/>
</dbReference>
<name>A0A8H3L4V0_9GLOM</name>
<evidence type="ECO:0000313" key="2">
    <source>
        <dbReference type="Proteomes" id="UP000615446"/>
    </source>
</evidence>
<gene>
    <name evidence="1" type="ORF">RCL2_000658300</name>
</gene>
<organism evidence="1 2">
    <name type="scientific">Rhizophagus clarus</name>
    <dbReference type="NCBI Taxonomy" id="94130"/>
    <lineage>
        <taxon>Eukaryota</taxon>
        <taxon>Fungi</taxon>
        <taxon>Fungi incertae sedis</taxon>
        <taxon>Mucoromycota</taxon>
        <taxon>Glomeromycotina</taxon>
        <taxon>Glomeromycetes</taxon>
        <taxon>Glomerales</taxon>
        <taxon>Glomeraceae</taxon>
        <taxon>Rhizophagus</taxon>
    </lineage>
</organism>
<dbReference type="AlphaFoldDB" id="A0A8H3L4V0"/>
<dbReference type="Proteomes" id="UP000615446">
    <property type="component" value="Unassembled WGS sequence"/>
</dbReference>
<proteinExistence type="predicted"/>